<gene>
    <name evidence="1" type="ORF">KUDE01_026037</name>
</gene>
<evidence type="ECO:0000313" key="2">
    <source>
        <dbReference type="Proteomes" id="UP001228049"/>
    </source>
</evidence>
<sequence>MHLPILCGTAKPAVKRCTTCCKLFHCPLCPKSKPCAPSRLEKHLEVHAICIPVWKPGHFLLADALYTILDAPYDFTIIDMPALRKWWCVMLMENFDLGRLDLLPSDRLFLRAFVLHCSGAGIPFESL</sequence>
<proteinExistence type="predicted"/>
<dbReference type="AlphaFoldDB" id="A0AAD9BB27"/>
<evidence type="ECO:0000313" key="1">
    <source>
        <dbReference type="EMBL" id="KAK1880512.1"/>
    </source>
</evidence>
<organism evidence="1 2">
    <name type="scientific">Dissostichus eleginoides</name>
    <name type="common">Patagonian toothfish</name>
    <name type="synonym">Dissostichus amissus</name>
    <dbReference type="NCBI Taxonomy" id="100907"/>
    <lineage>
        <taxon>Eukaryota</taxon>
        <taxon>Metazoa</taxon>
        <taxon>Chordata</taxon>
        <taxon>Craniata</taxon>
        <taxon>Vertebrata</taxon>
        <taxon>Euteleostomi</taxon>
        <taxon>Actinopterygii</taxon>
        <taxon>Neopterygii</taxon>
        <taxon>Teleostei</taxon>
        <taxon>Neoteleostei</taxon>
        <taxon>Acanthomorphata</taxon>
        <taxon>Eupercaria</taxon>
        <taxon>Perciformes</taxon>
        <taxon>Notothenioidei</taxon>
        <taxon>Nototheniidae</taxon>
        <taxon>Dissostichus</taxon>
    </lineage>
</organism>
<comment type="caution">
    <text evidence="1">The sequence shown here is derived from an EMBL/GenBank/DDBJ whole genome shotgun (WGS) entry which is preliminary data.</text>
</comment>
<protein>
    <submittedName>
        <fullName evidence="1">PH-response transcription factor pacC/RIM101</fullName>
    </submittedName>
</protein>
<reference evidence="1" key="1">
    <citation type="submission" date="2023-04" db="EMBL/GenBank/DDBJ databases">
        <title>Chromosome-level genome of Chaenocephalus aceratus.</title>
        <authorList>
            <person name="Park H."/>
        </authorList>
    </citation>
    <scope>NUCLEOTIDE SEQUENCE</scope>
    <source>
        <strain evidence="1">DE</strain>
        <tissue evidence="1">Muscle</tissue>
    </source>
</reference>
<keyword evidence="2" id="KW-1185">Reference proteome</keyword>
<dbReference type="Proteomes" id="UP001228049">
    <property type="component" value="Unassembled WGS sequence"/>
</dbReference>
<name>A0AAD9BB27_DISEL</name>
<dbReference type="EMBL" id="JASDAP010000025">
    <property type="protein sequence ID" value="KAK1880512.1"/>
    <property type="molecule type" value="Genomic_DNA"/>
</dbReference>
<accession>A0AAD9BB27</accession>